<proteinExistence type="predicted"/>
<dbReference type="EMBL" id="CAJNOM010000284">
    <property type="protein sequence ID" value="CAF1319825.1"/>
    <property type="molecule type" value="Genomic_DNA"/>
</dbReference>
<feature type="region of interest" description="Disordered" evidence="1">
    <location>
        <begin position="151"/>
        <end position="181"/>
    </location>
</feature>
<evidence type="ECO:0000313" key="5">
    <source>
        <dbReference type="Proteomes" id="UP000663877"/>
    </source>
</evidence>
<feature type="region of interest" description="Disordered" evidence="1">
    <location>
        <begin position="301"/>
        <end position="334"/>
    </location>
</feature>
<dbReference type="AlphaFoldDB" id="A0A813MQJ7"/>
<accession>A0A813MQJ7</accession>
<organism evidence="2 5">
    <name type="scientific">Adineta steineri</name>
    <dbReference type="NCBI Taxonomy" id="433720"/>
    <lineage>
        <taxon>Eukaryota</taxon>
        <taxon>Metazoa</taxon>
        <taxon>Spiralia</taxon>
        <taxon>Gnathifera</taxon>
        <taxon>Rotifera</taxon>
        <taxon>Eurotatoria</taxon>
        <taxon>Bdelloidea</taxon>
        <taxon>Adinetida</taxon>
        <taxon>Adinetidae</taxon>
        <taxon>Adineta</taxon>
    </lineage>
</organism>
<comment type="caution">
    <text evidence="2">The sequence shown here is derived from an EMBL/GenBank/DDBJ whole genome shotgun (WGS) entry which is preliminary data.</text>
</comment>
<dbReference type="Proteomes" id="UP000663877">
    <property type="component" value="Unassembled WGS sequence"/>
</dbReference>
<dbReference type="EMBL" id="CAJNOI010000002">
    <property type="protein sequence ID" value="CAF0724898.1"/>
    <property type="molecule type" value="Genomic_DNA"/>
</dbReference>
<evidence type="ECO:0000313" key="2">
    <source>
        <dbReference type="EMBL" id="CAF0724898.1"/>
    </source>
</evidence>
<sequence>MGCILPKKVTVVPMITTQTEDYSVNNGVRTEQPGNIVQEISPRTTPLKNNQEIKSRVSSNKSNKSIKQVQSTDESTPLNICNGVMPFHGTVIKHINTKTMISNIDQQIIPRTTSSTSNKRNLHVVQATDSIFSNLNDTATWQKPIEIITVESDLSDTSEDETSDGTSNEQDESNLSYNDVISPLSSTHTKNKLFRQDSSVRFKSPIPKHFNIQQETHDNDPSIDSDDIPFYGSIDNSTPSCSKQSSIYEEDIFPSRSASTHNFNIEQNITDHELARIKSYDAITNSASSNGLGKKMIRPRITVKSKSPKINKSDIHQGPITYETSSNSDESEIE</sequence>
<evidence type="ECO:0000313" key="3">
    <source>
        <dbReference type="EMBL" id="CAF1319825.1"/>
    </source>
</evidence>
<gene>
    <name evidence="2" type="ORF">BJG266_LOCUS638</name>
    <name evidence="3" type="ORF">QVE165_LOCUS32277</name>
</gene>
<keyword evidence="4" id="KW-1185">Reference proteome</keyword>
<dbReference type="Proteomes" id="UP000663832">
    <property type="component" value="Unassembled WGS sequence"/>
</dbReference>
<protein>
    <submittedName>
        <fullName evidence="2">Uncharacterized protein</fullName>
    </submittedName>
</protein>
<dbReference type="OrthoDB" id="10097753at2759"/>
<evidence type="ECO:0000313" key="4">
    <source>
        <dbReference type="Proteomes" id="UP000663832"/>
    </source>
</evidence>
<feature type="compositionally biased region" description="Low complexity" evidence="1">
    <location>
        <begin position="56"/>
        <end position="71"/>
    </location>
</feature>
<feature type="compositionally biased region" description="Acidic residues" evidence="1">
    <location>
        <begin position="153"/>
        <end position="163"/>
    </location>
</feature>
<name>A0A813MQJ7_9BILA</name>
<reference evidence="2" key="1">
    <citation type="submission" date="2021-02" db="EMBL/GenBank/DDBJ databases">
        <authorList>
            <person name="Nowell W R."/>
        </authorList>
    </citation>
    <scope>NUCLEOTIDE SEQUENCE</scope>
</reference>
<evidence type="ECO:0000256" key="1">
    <source>
        <dbReference type="SAM" id="MobiDB-lite"/>
    </source>
</evidence>
<feature type="region of interest" description="Disordered" evidence="1">
    <location>
        <begin position="52"/>
        <end position="73"/>
    </location>
</feature>